<dbReference type="InterPro" id="IPR005475">
    <property type="entry name" value="Transketolase-like_Pyr-bd"/>
</dbReference>
<dbReference type="CDD" id="cd07033">
    <property type="entry name" value="TPP_PYR_DXS_TK_like"/>
    <property type="match status" value="1"/>
</dbReference>
<gene>
    <name evidence="5" type="ORF">FHS74_005792</name>
</gene>
<dbReference type="PANTHER" id="PTHR43825">
    <property type="entry name" value="PYRUVATE DEHYDROGENASE E1 COMPONENT"/>
    <property type="match status" value="1"/>
</dbReference>
<dbReference type="PANTHER" id="PTHR43825:SF5">
    <property type="entry name" value="HYPOTHETICAL TRANSKETOLASE FAMILY PROTEIN"/>
    <property type="match status" value="1"/>
</dbReference>
<dbReference type="RefSeq" id="WP_184807708.1">
    <property type="nucleotide sequence ID" value="NZ_JACIIZ010000026.1"/>
</dbReference>
<evidence type="ECO:0000313" key="5">
    <source>
        <dbReference type="EMBL" id="MBB6255193.1"/>
    </source>
</evidence>
<dbReference type="InterPro" id="IPR051157">
    <property type="entry name" value="PDH/Transketolase"/>
</dbReference>
<comment type="caution">
    <text evidence="5">The sequence shown here is derived from an EMBL/GenBank/DDBJ whole genome shotgun (WGS) entry which is preliminary data.</text>
</comment>
<dbReference type="Proteomes" id="UP000539175">
    <property type="component" value="Unassembled WGS sequence"/>
</dbReference>
<dbReference type="Pfam" id="PF02780">
    <property type="entry name" value="Transketolase_C"/>
    <property type="match status" value="1"/>
</dbReference>
<dbReference type="InterPro" id="IPR009014">
    <property type="entry name" value="Transketo_C/PFOR_II"/>
</dbReference>
<name>A0A7X0EFN7_9PROT</name>
<dbReference type="Gene3D" id="3.40.50.970">
    <property type="match status" value="1"/>
</dbReference>
<dbReference type="SUPFAM" id="SSF52518">
    <property type="entry name" value="Thiamin diphosphate-binding fold (THDP-binding)"/>
    <property type="match status" value="1"/>
</dbReference>
<comment type="similarity">
    <text evidence="2">Belongs to the transketolase family.</text>
</comment>
<dbReference type="Pfam" id="PF02779">
    <property type="entry name" value="Transket_pyr"/>
    <property type="match status" value="1"/>
</dbReference>
<evidence type="ECO:0000256" key="2">
    <source>
        <dbReference type="ARBA" id="ARBA00007131"/>
    </source>
</evidence>
<accession>A0A7X0EFN7</accession>
<dbReference type="AlphaFoldDB" id="A0A7X0EFN7"/>
<dbReference type="InterPro" id="IPR033248">
    <property type="entry name" value="Transketolase_C"/>
</dbReference>
<feature type="domain" description="Transketolase-like pyrimidine-binding" evidence="4">
    <location>
        <begin position="1"/>
        <end position="163"/>
    </location>
</feature>
<comment type="cofactor">
    <cofactor evidence="1">
        <name>thiamine diphosphate</name>
        <dbReference type="ChEBI" id="CHEBI:58937"/>
    </cofactor>
</comment>
<dbReference type="SUPFAM" id="SSF52922">
    <property type="entry name" value="TK C-terminal domain-like"/>
    <property type="match status" value="1"/>
</dbReference>
<dbReference type="FunFam" id="3.40.50.970:FF:000129">
    <property type="entry name" value="Transketolase"/>
    <property type="match status" value="1"/>
</dbReference>
<organism evidence="5 6">
    <name type="scientific">Nitrospirillum iridis</name>
    <dbReference type="NCBI Taxonomy" id="765888"/>
    <lineage>
        <taxon>Bacteria</taxon>
        <taxon>Pseudomonadati</taxon>
        <taxon>Pseudomonadota</taxon>
        <taxon>Alphaproteobacteria</taxon>
        <taxon>Rhodospirillales</taxon>
        <taxon>Azospirillaceae</taxon>
        <taxon>Nitrospirillum</taxon>
    </lineage>
</organism>
<sequence length="310" mass="32942">MRTAFLSRLVELAEQDERIHLLTGDLGFSVLEPFRDRFPDRYINVGVAEQNMIGVAAGLALTGKKVFTYSIVNFAVTRPLEQIRVDVCYHNLDVTVVAVGGGVPYGTQGYTHHGSEDVAFTRVLPNMAVMVPCDSHEAAWATTRLYQRQGPSYLRLGRGGEPTIHGAPQPDVSGPGWFEFGGTGRVAVLANGPILGECLKAAATLATHGIGVRVVSVPAVSPLPAEPLLSLARACDRLVVVEEHSRIGGLGSAVAEIVSEHPGLPPVKRLGLDSAKIKIIGDQRFLWQANGIDAAGITTAVLSWVAAAPT</sequence>
<dbReference type="EC" id="2.2.1.1" evidence="5"/>
<keyword evidence="5" id="KW-0808">Transferase</keyword>
<evidence type="ECO:0000313" key="6">
    <source>
        <dbReference type="Proteomes" id="UP000539175"/>
    </source>
</evidence>
<keyword evidence="6" id="KW-1185">Reference proteome</keyword>
<dbReference type="SMART" id="SM00861">
    <property type="entry name" value="Transket_pyr"/>
    <property type="match status" value="1"/>
</dbReference>
<keyword evidence="3" id="KW-0786">Thiamine pyrophosphate</keyword>
<reference evidence="5 6" key="1">
    <citation type="submission" date="2020-08" db="EMBL/GenBank/DDBJ databases">
        <title>Genomic Encyclopedia of Type Strains, Phase IV (KMG-IV): sequencing the most valuable type-strain genomes for metagenomic binning, comparative biology and taxonomic classification.</title>
        <authorList>
            <person name="Goeker M."/>
        </authorList>
    </citation>
    <scope>NUCLEOTIDE SEQUENCE [LARGE SCALE GENOMIC DNA]</scope>
    <source>
        <strain evidence="5 6">DSM 22198</strain>
    </source>
</reference>
<dbReference type="InterPro" id="IPR029061">
    <property type="entry name" value="THDP-binding"/>
</dbReference>
<evidence type="ECO:0000259" key="4">
    <source>
        <dbReference type="SMART" id="SM00861"/>
    </source>
</evidence>
<dbReference type="Gene3D" id="3.40.50.920">
    <property type="match status" value="1"/>
</dbReference>
<dbReference type="GO" id="GO:0004802">
    <property type="term" value="F:transketolase activity"/>
    <property type="evidence" value="ECO:0007669"/>
    <property type="project" value="UniProtKB-EC"/>
</dbReference>
<dbReference type="EMBL" id="JACIIZ010000026">
    <property type="protein sequence ID" value="MBB6255193.1"/>
    <property type="molecule type" value="Genomic_DNA"/>
</dbReference>
<protein>
    <submittedName>
        <fullName evidence="5">Transketolase</fullName>
        <ecNumber evidence="5">2.2.1.1</ecNumber>
    </submittedName>
</protein>
<evidence type="ECO:0000256" key="3">
    <source>
        <dbReference type="ARBA" id="ARBA00023052"/>
    </source>
</evidence>
<evidence type="ECO:0000256" key="1">
    <source>
        <dbReference type="ARBA" id="ARBA00001964"/>
    </source>
</evidence>
<proteinExistence type="inferred from homology"/>